<dbReference type="PANTHER" id="PTHR30146:SF109">
    <property type="entry name" value="HTH-TYPE TRANSCRIPTIONAL REGULATOR GALS"/>
    <property type="match status" value="1"/>
</dbReference>
<keyword evidence="6" id="KW-1185">Reference proteome</keyword>
<evidence type="ECO:0000313" key="5">
    <source>
        <dbReference type="EMBL" id="TCL54625.1"/>
    </source>
</evidence>
<dbReference type="CDD" id="cd06267">
    <property type="entry name" value="PBP1_LacI_sugar_binding-like"/>
    <property type="match status" value="1"/>
</dbReference>
<dbReference type="STRING" id="1469948.GCA_000732725_03321"/>
<keyword evidence="2" id="KW-0238">DNA-binding</keyword>
<keyword evidence="1" id="KW-0805">Transcription regulation</keyword>
<reference evidence="5 6" key="1">
    <citation type="submission" date="2019-03" db="EMBL/GenBank/DDBJ databases">
        <title>Genomic Encyclopedia of Type Strains, Phase IV (KMG-IV): sequencing the most valuable type-strain genomes for metagenomic binning, comparative biology and taxonomic classification.</title>
        <authorList>
            <person name="Goeker M."/>
        </authorList>
    </citation>
    <scope>NUCLEOTIDE SEQUENCE [LARGE SCALE GENOMIC DNA]</scope>
    <source>
        <strain evidence="5 6">DSM 100556</strain>
    </source>
</reference>
<dbReference type="InterPro" id="IPR010982">
    <property type="entry name" value="Lambda_DNA-bd_dom_sf"/>
</dbReference>
<dbReference type="PROSITE" id="PS00356">
    <property type="entry name" value="HTH_LACI_1"/>
    <property type="match status" value="1"/>
</dbReference>
<dbReference type="GO" id="GO:0000976">
    <property type="term" value="F:transcription cis-regulatory region binding"/>
    <property type="evidence" value="ECO:0007669"/>
    <property type="project" value="TreeGrafter"/>
</dbReference>
<dbReference type="PRINTS" id="PR00036">
    <property type="entry name" value="HTHLACI"/>
</dbReference>
<name>A0A4R1QQI4_9FIRM</name>
<dbReference type="InterPro" id="IPR000843">
    <property type="entry name" value="HTH_LacI"/>
</dbReference>
<dbReference type="OrthoDB" id="9784962at2"/>
<dbReference type="SMART" id="SM00354">
    <property type="entry name" value="HTH_LACI"/>
    <property type="match status" value="1"/>
</dbReference>
<evidence type="ECO:0000313" key="6">
    <source>
        <dbReference type="Proteomes" id="UP000295718"/>
    </source>
</evidence>
<dbReference type="Pfam" id="PF00356">
    <property type="entry name" value="LacI"/>
    <property type="match status" value="1"/>
</dbReference>
<gene>
    <name evidence="5" type="ORF">EDD76_11948</name>
</gene>
<evidence type="ECO:0000256" key="3">
    <source>
        <dbReference type="ARBA" id="ARBA00023163"/>
    </source>
</evidence>
<evidence type="ECO:0000256" key="1">
    <source>
        <dbReference type="ARBA" id="ARBA00023015"/>
    </source>
</evidence>
<dbReference type="InterPro" id="IPR046335">
    <property type="entry name" value="LacI/GalR-like_sensor"/>
</dbReference>
<dbReference type="PROSITE" id="PS50932">
    <property type="entry name" value="HTH_LACI_2"/>
    <property type="match status" value="1"/>
</dbReference>
<dbReference type="Gene3D" id="3.40.50.2300">
    <property type="match status" value="2"/>
</dbReference>
<accession>A0A4R1QQI4</accession>
<dbReference type="InterPro" id="IPR028082">
    <property type="entry name" value="Peripla_BP_I"/>
</dbReference>
<dbReference type="Pfam" id="PF13377">
    <property type="entry name" value="Peripla_BP_3"/>
    <property type="match status" value="1"/>
</dbReference>
<sequence length="353" mass="39303">MDAYRSGENKVITIYDIAKEAGVSASTVSRVLTNNAHVRNEKKQRVLELIEKYDFKPNAMARGLSDTRSKVIGIITADIRNPFYADVFVACEVAAQKAGYTVMLCNALGERMQEEKLLEKLQEQRVDVVIQMGGRVDDLVSDASYVEKVNKLMNNIPMVVTGKLDGTQCYQVRIDAMKCIDLLMEHLIELGHREIALIGGRMNVLSTFEKFQRYKQNLSRYKIAFKEALTVEDGGYDYETGYARMNKMLDQGIRPTAVIAINDFAAVGIVRSIQEHGLGIPQDISVVSYDNTYVSELVSPKLTTIDYNYESFGEQLIETAIASIEGGENPKLQLIPPTLIVRGSSGKVPEIIG</sequence>
<dbReference type="GO" id="GO:0003700">
    <property type="term" value="F:DNA-binding transcription factor activity"/>
    <property type="evidence" value="ECO:0007669"/>
    <property type="project" value="TreeGrafter"/>
</dbReference>
<organism evidence="5 6">
    <name type="scientific">Kineothrix alysoides</name>
    <dbReference type="NCBI Taxonomy" id="1469948"/>
    <lineage>
        <taxon>Bacteria</taxon>
        <taxon>Bacillati</taxon>
        <taxon>Bacillota</taxon>
        <taxon>Clostridia</taxon>
        <taxon>Lachnospirales</taxon>
        <taxon>Lachnospiraceae</taxon>
        <taxon>Kineothrix</taxon>
    </lineage>
</organism>
<protein>
    <submittedName>
        <fullName evidence="5">LacI family transcriptional regulator</fullName>
    </submittedName>
</protein>
<comment type="caution">
    <text evidence="5">The sequence shown here is derived from an EMBL/GenBank/DDBJ whole genome shotgun (WGS) entry which is preliminary data.</text>
</comment>
<dbReference type="Proteomes" id="UP000295718">
    <property type="component" value="Unassembled WGS sequence"/>
</dbReference>
<evidence type="ECO:0000256" key="2">
    <source>
        <dbReference type="ARBA" id="ARBA00023125"/>
    </source>
</evidence>
<dbReference type="CDD" id="cd01392">
    <property type="entry name" value="HTH_LacI"/>
    <property type="match status" value="1"/>
</dbReference>
<dbReference type="Gene3D" id="1.10.260.40">
    <property type="entry name" value="lambda repressor-like DNA-binding domains"/>
    <property type="match status" value="1"/>
</dbReference>
<keyword evidence="3" id="KW-0804">Transcription</keyword>
<proteinExistence type="predicted"/>
<dbReference type="RefSeq" id="WP_031391955.1">
    <property type="nucleotide sequence ID" value="NZ_JPNB01000002.1"/>
</dbReference>
<dbReference type="SUPFAM" id="SSF53822">
    <property type="entry name" value="Periplasmic binding protein-like I"/>
    <property type="match status" value="1"/>
</dbReference>
<evidence type="ECO:0000259" key="4">
    <source>
        <dbReference type="PROSITE" id="PS50932"/>
    </source>
</evidence>
<dbReference type="SUPFAM" id="SSF47413">
    <property type="entry name" value="lambda repressor-like DNA-binding domains"/>
    <property type="match status" value="1"/>
</dbReference>
<dbReference type="PANTHER" id="PTHR30146">
    <property type="entry name" value="LACI-RELATED TRANSCRIPTIONAL REPRESSOR"/>
    <property type="match status" value="1"/>
</dbReference>
<feature type="domain" description="HTH lacI-type" evidence="4">
    <location>
        <begin position="12"/>
        <end position="66"/>
    </location>
</feature>
<dbReference type="EMBL" id="SLUO01000019">
    <property type="protein sequence ID" value="TCL54625.1"/>
    <property type="molecule type" value="Genomic_DNA"/>
</dbReference>
<dbReference type="AlphaFoldDB" id="A0A4R1QQI4"/>